<dbReference type="AlphaFoldDB" id="A0A7W7RTK9"/>
<protein>
    <submittedName>
        <fullName evidence="2">Uncharacterized protein</fullName>
    </submittedName>
</protein>
<evidence type="ECO:0000256" key="1">
    <source>
        <dbReference type="SAM" id="Phobius"/>
    </source>
</evidence>
<dbReference type="RefSeq" id="WP_184754261.1">
    <property type="nucleotide sequence ID" value="NZ_BAABEK010000014.1"/>
</dbReference>
<feature type="transmembrane region" description="Helical" evidence="1">
    <location>
        <begin position="31"/>
        <end position="49"/>
    </location>
</feature>
<keyword evidence="1" id="KW-0812">Transmembrane</keyword>
<comment type="caution">
    <text evidence="2">The sequence shown here is derived from an EMBL/GenBank/DDBJ whole genome shotgun (WGS) entry which is preliminary data.</text>
</comment>
<sequence>MNRRTLDLAVPMVFAAAIALAVILDAGGTTVRAVAVVGGISVGLYYAALRKNLKQ</sequence>
<reference evidence="2 3" key="1">
    <citation type="submission" date="2020-08" db="EMBL/GenBank/DDBJ databases">
        <title>Sequencing the genomes of 1000 actinobacteria strains.</title>
        <authorList>
            <person name="Klenk H.-P."/>
        </authorList>
    </citation>
    <scope>NUCLEOTIDE SEQUENCE [LARGE SCALE GENOMIC DNA]</scope>
    <source>
        <strain evidence="2 3">DSM 43023</strain>
    </source>
</reference>
<dbReference type="EMBL" id="JACHJU010000001">
    <property type="protein sequence ID" value="MBB4937985.1"/>
    <property type="molecule type" value="Genomic_DNA"/>
</dbReference>
<evidence type="ECO:0000313" key="2">
    <source>
        <dbReference type="EMBL" id="MBB4937985.1"/>
    </source>
</evidence>
<dbReference type="Proteomes" id="UP000534286">
    <property type="component" value="Unassembled WGS sequence"/>
</dbReference>
<keyword evidence="3" id="KW-1185">Reference proteome</keyword>
<proteinExistence type="predicted"/>
<keyword evidence="1" id="KW-1133">Transmembrane helix</keyword>
<keyword evidence="1" id="KW-0472">Membrane</keyword>
<accession>A0A7W7RTK9</accession>
<name>A0A7W7RTK9_9ACTN</name>
<organism evidence="2 3">
    <name type="scientific">Streptosporangium album</name>
    <dbReference type="NCBI Taxonomy" id="47479"/>
    <lineage>
        <taxon>Bacteria</taxon>
        <taxon>Bacillati</taxon>
        <taxon>Actinomycetota</taxon>
        <taxon>Actinomycetes</taxon>
        <taxon>Streptosporangiales</taxon>
        <taxon>Streptosporangiaceae</taxon>
        <taxon>Streptosporangium</taxon>
    </lineage>
</organism>
<gene>
    <name evidence="2" type="ORF">FHR32_002290</name>
</gene>
<evidence type="ECO:0000313" key="3">
    <source>
        <dbReference type="Proteomes" id="UP000534286"/>
    </source>
</evidence>